<dbReference type="Pfam" id="PF17962">
    <property type="entry name" value="bMG6"/>
    <property type="match status" value="1"/>
</dbReference>
<dbReference type="Pfam" id="PF11974">
    <property type="entry name" value="bMG3"/>
    <property type="match status" value="1"/>
</dbReference>
<dbReference type="InterPro" id="IPR002890">
    <property type="entry name" value="MG2"/>
</dbReference>
<evidence type="ECO:0000313" key="6">
    <source>
        <dbReference type="Proteomes" id="UP000461162"/>
    </source>
</evidence>
<dbReference type="RefSeq" id="WP_155933440.1">
    <property type="nucleotide sequence ID" value="NZ_WODC01000003.1"/>
</dbReference>
<dbReference type="SMART" id="SM01360">
    <property type="entry name" value="A2M"/>
    <property type="match status" value="1"/>
</dbReference>
<dbReference type="InterPro" id="IPR011625">
    <property type="entry name" value="A2M_N_BRD"/>
</dbReference>
<keyword evidence="2" id="KW-0732">Signal</keyword>
<name>A0A7K1KMQ8_9BACT</name>
<dbReference type="Pfam" id="PF07703">
    <property type="entry name" value="A2M_BRD"/>
    <property type="match status" value="1"/>
</dbReference>
<dbReference type="InterPro" id="IPR051802">
    <property type="entry name" value="YfhM-like"/>
</dbReference>
<dbReference type="Gene3D" id="1.50.10.20">
    <property type="match status" value="1"/>
</dbReference>
<comment type="caution">
    <text evidence="5">The sequence shown here is derived from an EMBL/GenBank/DDBJ whole genome shotgun (WGS) entry which is preliminary data.</text>
</comment>
<dbReference type="InterPro" id="IPR041246">
    <property type="entry name" value="Bact_MG10"/>
</dbReference>
<protein>
    <submittedName>
        <fullName evidence="5">Alpha-2-macroglobulin family protein</fullName>
    </submittedName>
</protein>
<accession>A0A7K1KMQ8</accession>
<dbReference type="GO" id="GO:0004866">
    <property type="term" value="F:endopeptidase inhibitor activity"/>
    <property type="evidence" value="ECO:0007669"/>
    <property type="project" value="InterPro"/>
</dbReference>
<gene>
    <name evidence="5" type="ORF">GKC30_06990</name>
</gene>
<dbReference type="SMART" id="SM01359">
    <property type="entry name" value="A2M_N_2"/>
    <property type="match status" value="1"/>
</dbReference>
<evidence type="ECO:0000313" key="5">
    <source>
        <dbReference type="EMBL" id="MUM77374.1"/>
    </source>
</evidence>
<dbReference type="PANTHER" id="PTHR40094">
    <property type="entry name" value="ALPHA-2-MACROGLOBULIN HOMOLOG"/>
    <property type="match status" value="1"/>
</dbReference>
<comment type="similarity">
    <text evidence="1">Belongs to the protease inhibitor I39 (alpha-2-macroglobulin) family. Bacterial alpha-2-macroglobulin subfamily.</text>
</comment>
<evidence type="ECO:0000256" key="1">
    <source>
        <dbReference type="ARBA" id="ARBA00010556"/>
    </source>
</evidence>
<dbReference type="InterPro" id="IPR047565">
    <property type="entry name" value="Alpha-macroglob_thiol-ester_cl"/>
</dbReference>
<dbReference type="Pfam" id="PF17973">
    <property type="entry name" value="bMG10"/>
    <property type="match status" value="1"/>
</dbReference>
<feature type="domain" description="Alpha-2-macroglobulin bait region" evidence="3">
    <location>
        <begin position="924"/>
        <end position="1067"/>
    </location>
</feature>
<dbReference type="Pfam" id="PF07678">
    <property type="entry name" value="TED_complement"/>
    <property type="match status" value="1"/>
</dbReference>
<organism evidence="5 6">
    <name type="scientific">Pseudodesulfovibrio alkaliphilus</name>
    <dbReference type="NCBI Taxonomy" id="2661613"/>
    <lineage>
        <taxon>Bacteria</taxon>
        <taxon>Pseudomonadati</taxon>
        <taxon>Thermodesulfobacteriota</taxon>
        <taxon>Desulfovibrionia</taxon>
        <taxon>Desulfovibrionales</taxon>
        <taxon>Desulfovibrionaceae</taxon>
    </lineage>
</organism>
<sequence length="1796" mass="189094">MNAAKLKTLVIIVLALVVAVQAVMLARSPSPSGGLAVDEVRVSPDRTAIEVALSGPADTASIPAEDAAAILPALDGRWRWANPYLLRFETRTRLAEDAEYTVEMQPALPLEGGRSFTVGTGSFALASLSLAERAGDAPASAVIAATLEFTGPVSPEDILAHARLVNEADGRDIPLRAMTSWSSRYMELRSDPVPKTPEGDTYVLTVSRTLKKAGSALSLGRDATASIPVRLDPVLAYRGADAWASATGSGIRLTFSTPMDARSAAPFISLKPDADHSLTADGTALLLTGGLAPGMRYTVTLRQGLTAADGATLNSDETTTLTVPDIPPSVDFVGTGLFLPPGRKAGLALTAINANRVELRVDRVYPNNLFTMLGDYGSRLFEDTWDYGGVPDSLGGRIFEATLRTGGEPNVPVRQPVRLDAIRSGERGLFRVSASIPGQPGVKRWLTLTDIGLTAKRGAEGFLVWTVSNTTLAPLPGTRLTLISDRNQRLGSAVADAGGAARIALPAPDGSSPGAPETTDRGPGAPFMLLAERDDDFAFLLLSRAAVDTTGLDVAGTETTASGLRAYLYGERDLYRPGETVQGMAVVRRDDLSAPGSMPLTLVQRDPRGREVRKLRLDSGQAGAAPFSLDLPDYALTGTHALELLAGDTVIGSRPLKVEEFVPDRIKVAVDTPADAFAPGREIRAGVSAEYLFGPPASALPVTLRVQLRPAPFAAQGYEGYLFGDPDAPFAPQEVFSEDAALDAEGRTEFSFAIPSGLLPPAALEAILLARVSEAGGRGVTARKRVAIHPHPYYLGMRQMERKGLDPGKPAAFDFVAVTPDGQPADHGPLSARLYRDRWSTAVRLTPSGGYRYESVNDPELLAERPIPAGTGAGSVTFTPPDHGSYRVHIAPAGTDGTGASAVAAFFCGGWGDSPWALENPARVELVADKDHYLTGENARIQIRAPFPGRLLVAVEGRFVNDVRVVELAGNTGEVVIPVRQTYGPNVHVTALLVRKASDVAEGSVGRAFGAIPLLVDTGLNRLDLQVDAPAEVRPEGELELAVRLPDGMRSDALVTLAAVDEGILQLSGTGDPDPFGFFHARRALGVTSYDTFAMLYPDLARILGAAAAGGGMDLSAESQFIRTESIRRVEPVAFWSGPLAVGEDSTVRWRVDLPDFQGALRVVAVGLDGKRFGTGRAMVRVRSPLAVTPTLPRFMAPGDDIEMPVTVRNDLEGERAAVTLTVSASGGLTSPAEPLTLDLERGGEQTVYVPVSALPGPGAQGTVVVTASGTASGVTETRRVITRLPVRPAAPLRRQLAFGALDGPSGELVPAAQGFVPGTATRSVALGSLPLARFAGRLENLLNYPYGCAEQVASQALPLIRFGDLARQFAPSLAGERGPAFMVQSALMRLQSLQTDNGGFALWPGGDEDSAWVSAYVTLFLVEAGRAGYGSPGMTGRALTRMAETAVSRPADPDAAALALFNLALAGRPERGAMDEMRDRKPGPLPDLARTLLASAYALAGDTDSFNGLLADAPRAGEGRQPGGGMGSGLRDAALMLLALVEAAPGDALVPRLAADVARRMTTPDWGTTQENGLAFAALGRTLAGIDPAPLTGRLEAGDWAGEFTDAASVTLDTDVTDAPLVADLGAHNATVYWSVITRGVPAPESLAARSQGLEIRRTFLDRSGAVVDMSGLPQGALVIMKTELRTTGAAVENVAVQCLLPAGLEVENPRLETSETALLARDDELPLSGHQDLRDDRVLFFTDLRRPGWHAGYTQLRAVTPGRFALPPVQAEAMYDPDIAASDAPADMAVTRRP</sequence>
<evidence type="ECO:0000256" key="2">
    <source>
        <dbReference type="ARBA" id="ARBA00022729"/>
    </source>
</evidence>
<evidence type="ECO:0000259" key="4">
    <source>
        <dbReference type="SMART" id="SM01360"/>
    </source>
</evidence>
<dbReference type="InterPro" id="IPR021868">
    <property type="entry name" value="Alpha_2_Macroglob_MG3"/>
</dbReference>
<dbReference type="InterPro" id="IPR008930">
    <property type="entry name" value="Terpenoid_cyclase/PrenylTrfase"/>
</dbReference>
<dbReference type="InterPro" id="IPR041462">
    <property type="entry name" value="Bact_A2M_MG6"/>
</dbReference>
<dbReference type="Proteomes" id="UP000461162">
    <property type="component" value="Unassembled WGS sequence"/>
</dbReference>
<dbReference type="Gene3D" id="2.60.40.1930">
    <property type="match status" value="1"/>
</dbReference>
<dbReference type="GO" id="GO:0005615">
    <property type="term" value="C:extracellular space"/>
    <property type="evidence" value="ECO:0007669"/>
    <property type="project" value="InterPro"/>
</dbReference>
<dbReference type="InterPro" id="IPR001599">
    <property type="entry name" value="Macroglobln_a2"/>
</dbReference>
<dbReference type="InterPro" id="IPR011626">
    <property type="entry name" value="Alpha-macroglobulin_TED"/>
</dbReference>
<dbReference type="Pfam" id="PF01835">
    <property type="entry name" value="MG2"/>
    <property type="match status" value="1"/>
</dbReference>
<dbReference type="Pfam" id="PF00207">
    <property type="entry name" value="A2M"/>
    <property type="match status" value="1"/>
</dbReference>
<dbReference type="InterPro" id="IPR041203">
    <property type="entry name" value="Bact_A2M_MG5"/>
</dbReference>
<feature type="domain" description="Alpha-2-macroglobulin" evidence="4">
    <location>
        <begin position="1133"/>
        <end position="1223"/>
    </location>
</feature>
<dbReference type="SUPFAM" id="SSF48239">
    <property type="entry name" value="Terpenoid cyclases/Protein prenyltransferases"/>
    <property type="match status" value="1"/>
</dbReference>
<dbReference type="CDD" id="cd02891">
    <property type="entry name" value="A2M_like"/>
    <property type="match status" value="1"/>
</dbReference>
<dbReference type="PANTHER" id="PTHR40094:SF1">
    <property type="entry name" value="UBIQUITIN DOMAIN-CONTAINING PROTEIN"/>
    <property type="match status" value="1"/>
</dbReference>
<reference evidence="5 6" key="1">
    <citation type="submission" date="2019-11" db="EMBL/GenBank/DDBJ databases">
        <title>Pseudodesulfovibrio alkaliphilus, sp. nov., an alkaliphilic sulfate-reducing bacteria from mud volcano of Taman peninsula, Russia.</title>
        <authorList>
            <person name="Frolova A."/>
            <person name="Merkel A.Y."/>
            <person name="Slobodkin A.I."/>
        </authorList>
    </citation>
    <scope>NUCLEOTIDE SEQUENCE [LARGE SCALE GENOMIC DNA]</scope>
    <source>
        <strain evidence="5 6">F-1</strain>
    </source>
</reference>
<dbReference type="EMBL" id="WODC01000003">
    <property type="protein sequence ID" value="MUM77374.1"/>
    <property type="molecule type" value="Genomic_DNA"/>
</dbReference>
<dbReference type="SMART" id="SM01419">
    <property type="entry name" value="Thiol-ester_cl"/>
    <property type="match status" value="1"/>
</dbReference>
<keyword evidence="6" id="KW-1185">Reference proteome</keyword>
<evidence type="ECO:0000259" key="3">
    <source>
        <dbReference type="SMART" id="SM01359"/>
    </source>
</evidence>
<proteinExistence type="inferred from homology"/>
<dbReference type="Pfam" id="PF17972">
    <property type="entry name" value="bMG5"/>
    <property type="match status" value="1"/>
</dbReference>